<evidence type="ECO:0000313" key="2">
    <source>
        <dbReference type="Proteomes" id="UP000577362"/>
    </source>
</evidence>
<dbReference type="Proteomes" id="UP000577362">
    <property type="component" value="Unassembled WGS sequence"/>
</dbReference>
<name>A0A840C9S4_9HYPH</name>
<sequence>MSQDTFFSRSTERAIALVPTRDIELSGNV</sequence>
<reference evidence="1 2" key="1">
    <citation type="submission" date="2020-08" db="EMBL/GenBank/DDBJ databases">
        <title>Genomic Encyclopedia of Type Strains, Phase IV (KMG-IV): sequencing the most valuable type-strain genomes for metagenomic binning, comparative biology and taxonomic classification.</title>
        <authorList>
            <person name="Goeker M."/>
        </authorList>
    </citation>
    <scope>NUCLEOTIDE SEQUENCE [LARGE SCALE GENOMIC DNA]</scope>
    <source>
        <strain evidence="1 2">DSM 103737</strain>
    </source>
</reference>
<gene>
    <name evidence="1" type="ORF">GGR16_005183</name>
</gene>
<dbReference type="AlphaFoldDB" id="A0A840C9S4"/>
<evidence type="ECO:0000313" key="1">
    <source>
        <dbReference type="EMBL" id="MBB4020119.1"/>
    </source>
</evidence>
<accession>A0A840C9S4</accession>
<proteinExistence type="predicted"/>
<dbReference type="EMBL" id="JACIEN010000012">
    <property type="protein sequence ID" value="MBB4020119.1"/>
    <property type="molecule type" value="Genomic_DNA"/>
</dbReference>
<organism evidence="1 2">
    <name type="scientific">Chelatococcus caeni</name>
    <dbReference type="NCBI Taxonomy" id="1348468"/>
    <lineage>
        <taxon>Bacteria</taxon>
        <taxon>Pseudomonadati</taxon>
        <taxon>Pseudomonadota</taxon>
        <taxon>Alphaproteobacteria</taxon>
        <taxon>Hyphomicrobiales</taxon>
        <taxon>Chelatococcaceae</taxon>
        <taxon>Chelatococcus</taxon>
    </lineage>
</organism>
<comment type="caution">
    <text evidence="1">The sequence shown here is derived from an EMBL/GenBank/DDBJ whole genome shotgun (WGS) entry which is preliminary data.</text>
</comment>
<protein>
    <submittedName>
        <fullName evidence="1">Uncharacterized protein</fullName>
    </submittedName>
</protein>
<keyword evidence="2" id="KW-1185">Reference proteome</keyword>